<evidence type="ECO:0000313" key="8">
    <source>
        <dbReference type="Proteomes" id="UP000287410"/>
    </source>
</evidence>
<dbReference type="InterPro" id="IPR007221">
    <property type="entry name" value="MreC"/>
</dbReference>
<proteinExistence type="inferred from homology"/>
<evidence type="ECO:0000313" key="7">
    <source>
        <dbReference type="EMBL" id="RUO30614.1"/>
    </source>
</evidence>
<dbReference type="Gene3D" id="2.40.10.350">
    <property type="entry name" value="Rod shape-determining protein MreC, domain 2"/>
    <property type="match status" value="1"/>
</dbReference>
<keyword evidence="8" id="KW-1185">Reference proteome</keyword>
<dbReference type="RefSeq" id="WP_126788595.1">
    <property type="nucleotide sequence ID" value="NZ_PIPN01000002.1"/>
</dbReference>
<evidence type="ECO:0000259" key="6">
    <source>
        <dbReference type="Pfam" id="PF04085"/>
    </source>
</evidence>
<gene>
    <name evidence="7" type="ORF">CWE12_05025</name>
</gene>
<dbReference type="Gene3D" id="2.40.10.340">
    <property type="entry name" value="Rod shape-determining protein MreC, domain 1"/>
    <property type="match status" value="1"/>
</dbReference>
<organism evidence="7 8">
    <name type="scientific">Aliidiomarina sedimenti</name>
    <dbReference type="NCBI Taxonomy" id="1933879"/>
    <lineage>
        <taxon>Bacteria</taxon>
        <taxon>Pseudomonadati</taxon>
        <taxon>Pseudomonadota</taxon>
        <taxon>Gammaproteobacteria</taxon>
        <taxon>Alteromonadales</taxon>
        <taxon>Idiomarinaceae</taxon>
        <taxon>Aliidiomarina</taxon>
    </lineage>
</organism>
<evidence type="ECO:0000256" key="1">
    <source>
        <dbReference type="ARBA" id="ARBA00009369"/>
    </source>
</evidence>
<comment type="caution">
    <text evidence="7">The sequence shown here is derived from an EMBL/GenBank/DDBJ whole genome shotgun (WGS) entry which is preliminary data.</text>
</comment>
<protein>
    <recommendedName>
        <fullName evidence="2 5">Cell shape-determining protein MreC</fullName>
    </recommendedName>
    <alternativeName>
        <fullName evidence="4 5">Cell shape protein MreC</fullName>
    </alternativeName>
</protein>
<comment type="similarity">
    <text evidence="1 5">Belongs to the MreC family.</text>
</comment>
<reference evidence="7 8" key="1">
    <citation type="journal article" date="2018" name="Front. Microbiol.">
        <title>Genome-Based Analysis Reveals the Taxonomy and Diversity of the Family Idiomarinaceae.</title>
        <authorList>
            <person name="Liu Y."/>
            <person name="Lai Q."/>
            <person name="Shao Z."/>
        </authorList>
    </citation>
    <scope>NUCLEOTIDE SEQUENCE [LARGE SCALE GENOMIC DNA]</scope>
    <source>
        <strain evidence="7 8">GBSy1</strain>
    </source>
</reference>
<keyword evidence="3 5" id="KW-0133">Cell shape</keyword>
<dbReference type="PANTHER" id="PTHR34138:SF1">
    <property type="entry name" value="CELL SHAPE-DETERMINING PROTEIN MREC"/>
    <property type="match status" value="1"/>
</dbReference>
<evidence type="ECO:0000256" key="4">
    <source>
        <dbReference type="ARBA" id="ARBA00032089"/>
    </source>
</evidence>
<dbReference type="NCBIfam" id="TIGR00219">
    <property type="entry name" value="mreC"/>
    <property type="match status" value="1"/>
</dbReference>
<dbReference type="PANTHER" id="PTHR34138">
    <property type="entry name" value="CELL SHAPE-DETERMINING PROTEIN MREC"/>
    <property type="match status" value="1"/>
</dbReference>
<dbReference type="Pfam" id="PF04085">
    <property type="entry name" value="MreC"/>
    <property type="match status" value="1"/>
</dbReference>
<evidence type="ECO:0000256" key="3">
    <source>
        <dbReference type="ARBA" id="ARBA00022960"/>
    </source>
</evidence>
<sequence length="290" mass="31970">MNQLFNQPISLKGRLTLALVLAFLLLILDLRMGAMQQVRMVLNSAVSPVQYLAAVPEQLLQGVYESVRTRRSLSRENAQLKREMLELQGVVQRFDFLATENQRLRSLLSSESDLDTTRMVAEVIAVDSDPFSQQVVINKGLLHGAYLGQPVIDDQGIVGQISSVGVSTSRVILISDPSHGLPTRSRISGIRVVAQGVGETERLELMHVPHSTDLEEGELLFSSSLGGVFPEGYPVAEITRIRRDESFPFAQVDARPVAQLDRIRMVLLLWPADGEHAPSAIPELLEEAGQ</sequence>
<evidence type="ECO:0000256" key="5">
    <source>
        <dbReference type="PIRNR" id="PIRNR038471"/>
    </source>
</evidence>
<dbReference type="InterPro" id="IPR055342">
    <property type="entry name" value="MreC_beta-barrel_core"/>
</dbReference>
<dbReference type="Proteomes" id="UP000287410">
    <property type="component" value="Unassembled WGS sequence"/>
</dbReference>
<evidence type="ECO:0000256" key="2">
    <source>
        <dbReference type="ARBA" id="ARBA00013855"/>
    </source>
</evidence>
<name>A0ABY0C082_9GAMM</name>
<dbReference type="InterPro" id="IPR042177">
    <property type="entry name" value="Cell/Rod_1"/>
</dbReference>
<comment type="function">
    <text evidence="5">Involved in formation and maintenance of cell shape.</text>
</comment>
<dbReference type="InterPro" id="IPR042175">
    <property type="entry name" value="Cell/Rod_MreC_2"/>
</dbReference>
<dbReference type="EMBL" id="PIPN01000002">
    <property type="protein sequence ID" value="RUO30614.1"/>
    <property type="molecule type" value="Genomic_DNA"/>
</dbReference>
<dbReference type="PIRSF" id="PIRSF038471">
    <property type="entry name" value="MreC"/>
    <property type="match status" value="1"/>
</dbReference>
<feature type="domain" description="Rod shape-determining protein MreC beta-barrel core" evidence="6">
    <location>
        <begin position="123"/>
        <end position="270"/>
    </location>
</feature>
<accession>A0ABY0C082</accession>